<protein>
    <submittedName>
        <fullName evidence="8">MFS transporter</fullName>
    </submittedName>
</protein>
<keyword evidence="3 6" id="KW-1133">Transmembrane helix</keyword>
<dbReference type="Proteomes" id="UP000557204">
    <property type="component" value="Unassembled WGS sequence"/>
</dbReference>
<evidence type="ECO:0000259" key="7">
    <source>
        <dbReference type="PROSITE" id="PS50850"/>
    </source>
</evidence>
<feature type="transmembrane region" description="Helical" evidence="6">
    <location>
        <begin position="289"/>
        <end position="309"/>
    </location>
</feature>
<feature type="compositionally biased region" description="Low complexity" evidence="5">
    <location>
        <begin position="220"/>
        <end position="238"/>
    </location>
</feature>
<organism evidence="8 9">
    <name type="scientific">Isoptericola sediminis</name>
    <dbReference type="NCBI Taxonomy" id="2733572"/>
    <lineage>
        <taxon>Bacteria</taxon>
        <taxon>Bacillati</taxon>
        <taxon>Actinomycetota</taxon>
        <taxon>Actinomycetes</taxon>
        <taxon>Micrococcales</taxon>
        <taxon>Promicromonosporaceae</taxon>
        <taxon>Isoptericola</taxon>
    </lineage>
</organism>
<dbReference type="GO" id="GO:0005886">
    <property type="term" value="C:plasma membrane"/>
    <property type="evidence" value="ECO:0007669"/>
    <property type="project" value="UniProtKB-SubCell"/>
</dbReference>
<feature type="transmembrane region" description="Helical" evidence="6">
    <location>
        <begin position="100"/>
        <end position="118"/>
    </location>
</feature>
<keyword evidence="4 6" id="KW-0472">Membrane</keyword>
<dbReference type="PROSITE" id="PS50850">
    <property type="entry name" value="MFS"/>
    <property type="match status" value="1"/>
</dbReference>
<dbReference type="PANTHER" id="PTHR23514">
    <property type="entry name" value="BYPASS OF STOP CODON PROTEIN 6"/>
    <property type="match status" value="1"/>
</dbReference>
<dbReference type="AlphaFoldDB" id="A0A849K3K8"/>
<dbReference type="InterPro" id="IPR036259">
    <property type="entry name" value="MFS_trans_sf"/>
</dbReference>
<feature type="transmembrane region" description="Helical" evidence="6">
    <location>
        <begin position="124"/>
        <end position="143"/>
    </location>
</feature>
<dbReference type="InterPro" id="IPR051788">
    <property type="entry name" value="MFS_Transporter"/>
</dbReference>
<dbReference type="InterPro" id="IPR011701">
    <property type="entry name" value="MFS"/>
</dbReference>
<feature type="transmembrane region" description="Helical" evidence="6">
    <location>
        <begin position="408"/>
        <end position="427"/>
    </location>
</feature>
<proteinExistence type="predicted"/>
<dbReference type="Pfam" id="PF07690">
    <property type="entry name" value="MFS_1"/>
    <property type="match status" value="1"/>
</dbReference>
<dbReference type="SUPFAM" id="SSF103473">
    <property type="entry name" value="MFS general substrate transporter"/>
    <property type="match status" value="1"/>
</dbReference>
<feature type="transmembrane region" description="Helical" evidence="6">
    <location>
        <begin position="190"/>
        <end position="211"/>
    </location>
</feature>
<evidence type="ECO:0000256" key="5">
    <source>
        <dbReference type="SAM" id="MobiDB-lite"/>
    </source>
</evidence>
<feature type="transmembrane region" description="Helical" evidence="6">
    <location>
        <begin position="381"/>
        <end position="402"/>
    </location>
</feature>
<evidence type="ECO:0000256" key="2">
    <source>
        <dbReference type="ARBA" id="ARBA00022692"/>
    </source>
</evidence>
<dbReference type="InterPro" id="IPR020846">
    <property type="entry name" value="MFS_dom"/>
</dbReference>
<feature type="transmembrane region" description="Helical" evidence="6">
    <location>
        <begin position="69"/>
        <end position="88"/>
    </location>
</feature>
<evidence type="ECO:0000313" key="9">
    <source>
        <dbReference type="Proteomes" id="UP000557204"/>
    </source>
</evidence>
<comment type="subcellular location">
    <subcellularLocation>
        <location evidence="1">Cell membrane</location>
        <topology evidence="1">Multi-pass membrane protein</topology>
    </subcellularLocation>
</comment>
<dbReference type="GO" id="GO:0022857">
    <property type="term" value="F:transmembrane transporter activity"/>
    <property type="evidence" value="ECO:0007669"/>
    <property type="project" value="InterPro"/>
</dbReference>
<gene>
    <name evidence="8" type="ORF">HLI28_05135</name>
</gene>
<sequence length="438" mass="44278">MSNRFDRAGAIGDRREVSTSVPTGVAPRPLRAAVVAVYGVFVAAGFGMATWASRIPAVRDGLDFSEAQMGVLLLTASLGSICALPLSGMITSRLGAARTVLGFAVLSAVGFTLATLAIDAGLPWLVRVGLFVAGTGMGVWDAAMNLEGAVVEQRLGKAIMPRFHAAFSFGTVAGAGAGALAAWARVPLTAHLVTVVVLQAVAVALCVRALLPARDPGADGTDPGGLDAAADPATAVEPARGHSVRDTLATWREPRTLLIGLVVLAAALTEGAANDWVSLATVDGFDTGGGVGALALAVFLVAMTVTRLVGTQIIDRFGRVAVLRGGGLAALAGVSLFALLPSLPLALAGVFLWGVGTGLGFPMGMSAAADEPSRAALRVSVVATIGYAAFFVGPALIGFLAHYTGYRLALLVLAVPVVVGLFAAGAARPPERASTLDP</sequence>
<feature type="transmembrane region" description="Helical" evidence="6">
    <location>
        <begin position="257"/>
        <end position="277"/>
    </location>
</feature>
<dbReference type="PANTHER" id="PTHR23514:SF13">
    <property type="entry name" value="INNER MEMBRANE PROTEIN YBJJ"/>
    <property type="match status" value="1"/>
</dbReference>
<feature type="region of interest" description="Disordered" evidence="5">
    <location>
        <begin position="220"/>
        <end position="241"/>
    </location>
</feature>
<feature type="domain" description="Major facilitator superfamily (MFS) profile" evidence="7">
    <location>
        <begin position="255"/>
        <end position="438"/>
    </location>
</feature>
<comment type="caution">
    <text evidence="8">The sequence shown here is derived from an EMBL/GenBank/DDBJ whole genome shotgun (WGS) entry which is preliminary data.</text>
</comment>
<evidence type="ECO:0000256" key="6">
    <source>
        <dbReference type="SAM" id="Phobius"/>
    </source>
</evidence>
<evidence type="ECO:0000256" key="3">
    <source>
        <dbReference type="ARBA" id="ARBA00022989"/>
    </source>
</evidence>
<evidence type="ECO:0000256" key="1">
    <source>
        <dbReference type="ARBA" id="ARBA00004651"/>
    </source>
</evidence>
<dbReference type="EMBL" id="JABFAJ010000009">
    <property type="protein sequence ID" value="NNU26930.1"/>
    <property type="molecule type" value="Genomic_DNA"/>
</dbReference>
<keyword evidence="9" id="KW-1185">Reference proteome</keyword>
<name>A0A849K3K8_9MICO</name>
<accession>A0A849K3K8</accession>
<reference evidence="8 9" key="1">
    <citation type="submission" date="2020-05" db="EMBL/GenBank/DDBJ databases">
        <title>Genome sequence of Isoptericola sp. JC619 isolated from Chilika lagoon, India.</title>
        <authorList>
            <person name="Kumar D."/>
            <person name="Appam K."/>
            <person name="Gandham S."/>
            <person name="Uppada J."/>
            <person name="Sasikala C."/>
            <person name="Venkata Ramana C."/>
        </authorList>
    </citation>
    <scope>NUCLEOTIDE SEQUENCE [LARGE SCALE GENOMIC DNA]</scope>
    <source>
        <strain evidence="8 9">JC619</strain>
    </source>
</reference>
<dbReference type="CDD" id="cd17393">
    <property type="entry name" value="MFS_MosC_like"/>
    <property type="match status" value="1"/>
</dbReference>
<keyword evidence="2 6" id="KW-0812">Transmembrane</keyword>
<feature type="transmembrane region" description="Helical" evidence="6">
    <location>
        <begin position="163"/>
        <end position="184"/>
    </location>
</feature>
<evidence type="ECO:0000313" key="8">
    <source>
        <dbReference type="EMBL" id="NNU26930.1"/>
    </source>
</evidence>
<dbReference type="Gene3D" id="1.20.1250.20">
    <property type="entry name" value="MFS general substrate transporter like domains"/>
    <property type="match status" value="2"/>
</dbReference>
<feature type="transmembrane region" description="Helical" evidence="6">
    <location>
        <begin position="30"/>
        <end position="49"/>
    </location>
</feature>
<evidence type="ECO:0000256" key="4">
    <source>
        <dbReference type="ARBA" id="ARBA00023136"/>
    </source>
</evidence>